<name>A0A5J4X7Z4_9EUKA</name>
<feature type="region of interest" description="Disordered" evidence="2">
    <location>
        <begin position="215"/>
        <end position="269"/>
    </location>
</feature>
<feature type="compositionally biased region" description="Basic and acidic residues" evidence="2">
    <location>
        <begin position="283"/>
        <end position="346"/>
    </location>
</feature>
<feature type="compositionally biased region" description="Basic and acidic residues" evidence="2">
    <location>
        <begin position="418"/>
        <end position="443"/>
    </location>
</feature>
<feature type="region of interest" description="Disordered" evidence="2">
    <location>
        <begin position="1"/>
        <end position="34"/>
    </location>
</feature>
<evidence type="ECO:0000313" key="5">
    <source>
        <dbReference type="Proteomes" id="UP000324800"/>
    </source>
</evidence>
<dbReference type="AlphaFoldDB" id="A0A5J4X7Z4"/>
<accession>A0A5J4X7Z4</accession>
<dbReference type="Gene3D" id="3.30.70.330">
    <property type="match status" value="2"/>
</dbReference>
<evidence type="ECO:0000313" key="4">
    <source>
        <dbReference type="EMBL" id="KAA6403284.1"/>
    </source>
</evidence>
<dbReference type="GO" id="GO:0003723">
    <property type="term" value="F:RNA binding"/>
    <property type="evidence" value="ECO:0007669"/>
    <property type="project" value="UniProtKB-UniRule"/>
</dbReference>
<feature type="compositionally biased region" description="Basic and acidic residues" evidence="2">
    <location>
        <begin position="220"/>
        <end position="231"/>
    </location>
</feature>
<dbReference type="InterPro" id="IPR012677">
    <property type="entry name" value="Nucleotide-bd_a/b_plait_sf"/>
</dbReference>
<dbReference type="PROSITE" id="PS50102">
    <property type="entry name" value="RRM"/>
    <property type="match status" value="2"/>
</dbReference>
<keyword evidence="1" id="KW-0694">RNA-binding</keyword>
<feature type="compositionally biased region" description="Acidic residues" evidence="2">
    <location>
        <begin position="406"/>
        <end position="417"/>
    </location>
</feature>
<organism evidence="4 5">
    <name type="scientific">Streblomastix strix</name>
    <dbReference type="NCBI Taxonomy" id="222440"/>
    <lineage>
        <taxon>Eukaryota</taxon>
        <taxon>Metamonada</taxon>
        <taxon>Preaxostyla</taxon>
        <taxon>Oxymonadida</taxon>
        <taxon>Streblomastigidae</taxon>
        <taxon>Streblomastix</taxon>
    </lineage>
</organism>
<dbReference type="EMBL" id="SNRW01000118">
    <property type="protein sequence ID" value="KAA6403284.1"/>
    <property type="molecule type" value="Genomic_DNA"/>
</dbReference>
<feature type="region of interest" description="Disordered" evidence="2">
    <location>
        <begin position="283"/>
        <end position="545"/>
    </location>
</feature>
<comment type="caution">
    <text evidence="4">The sequence shown here is derived from an EMBL/GenBank/DDBJ whole genome shotgun (WGS) entry which is preliminary data.</text>
</comment>
<dbReference type="CDD" id="cd00590">
    <property type="entry name" value="RRM_SF"/>
    <property type="match status" value="1"/>
</dbReference>
<dbReference type="SMART" id="SM00360">
    <property type="entry name" value="RRM"/>
    <property type="match status" value="2"/>
</dbReference>
<dbReference type="SUPFAM" id="SSF54928">
    <property type="entry name" value="RNA-binding domain, RBD"/>
    <property type="match status" value="2"/>
</dbReference>
<protein>
    <recommendedName>
        <fullName evidence="3">RRM domain-containing protein</fullName>
    </recommendedName>
</protein>
<dbReference type="Pfam" id="PF00076">
    <property type="entry name" value="RRM_1"/>
    <property type="match status" value="1"/>
</dbReference>
<evidence type="ECO:0000256" key="1">
    <source>
        <dbReference type="PROSITE-ProRule" id="PRU00176"/>
    </source>
</evidence>
<evidence type="ECO:0000259" key="3">
    <source>
        <dbReference type="PROSITE" id="PS50102"/>
    </source>
</evidence>
<feature type="compositionally biased region" description="Acidic residues" evidence="2">
    <location>
        <begin position="453"/>
        <end position="463"/>
    </location>
</feature>
<proteinExistence type="predicted"/>
<evidence type="ECO:0000256" key="2">
    <source>
        <dbReference type="SAM" id="MobiDB-lite"/>
    </source>
</evidence>
<feature type="compositionally biased region" description="Basic and acidic residues" evidence="2">
    <location>
        <begin position="253"/>
        <end position="269"/>
    </location>
</feature>
<feature type="domain" description="RRM" evidence="3">
    <location>
        <begin position="50"/>
        <end position="123"/>
    </location>
</feature>
<feature type="compositionally biased region" description="Basic and acidic residues" evidence="2">
    <location>
        <begin position="471"/>
        <end position="481"/>
    </location>
</feature>
<dbReference type="OrthoDB" id="5970at2759"/>
<dbReference type="InterPro" id="IPR035979">
    <property type="entry name" value="RBD_domain_sf"/>
</dbReference>
<gene>
    <name evidence="4" type="ORF">EZS28_001193</name>
</gene>
<feature type="compositionally biased region" description="Polar residues" evidence="2">
    <location>
        <begin position="1"/>
        <end position="14"/>
    </location>
</feature>
<feature type="compositionally biased region" description="Basic and acidic residues" evidence="2">
    <location>
        <begin position="356"/>
        <end position="379"/>
    </location>
</feature>
<dbReference type="Proteomes" id="UP000324800">
    <property type="component" value="Unassembled WGS sequence"/>
</dbReference>
<dbReference type="InterPro" id="IPR000504">
    <property type="entry name" value="RRM_dom"/>
</dbReference>
<sequence>MTAKTDTASTGTDTLNEENRSGDSSGKGDVNNSEKLDSISNQLVVGKNHNICFVGNLNTTDSECYFKLKREISEKVAPPRRIDMKQGFAFIHFETEQQMYDCIRIFQKYKFLDKEIRIERATISDKHSTLFVVNFDPLQTKESDLKEHFETFGKTSKITIRNNGQNCFAFVDFEKQEDAVKAFNPFKNRELIIQYHIRRDPQFKYQQRYGYNQQSNWNKDSMREGWDRSANSRDQQYGYPDRDHDHHHHHHHSNDDHKHDRERERDKIRDIDRDRDRNIEKDKERERIRERDQDKNKEEERRRPEYRDNRDRTQNHRNEYDKDTPKFRGRIRDIERDRFKGRRNDSQEDESDESEYDHRVERSGKEVRNRVEIKRKHEDPDIEYDNSDRERTRIPIKRKRERYQSENDDDYEYEDDRVDDRRRRQEKVTKRDVDTRIDKERIPPIRYKVRYESEDDDDEEEEEDKRRGRIRREPIRGRDKQQASGMKRRRISLDDDEYEGKRPIKSGQGIQRRSPPGKQGRDKSTDKSLSPLPRRNDRDYSDDDE</sequence>
<feature type="domain" description="RRM" evidence="3">
    <location>
        <begin position="128"/>
        <end position="208"/>
    </location>
</feature>
<reference evidence="4 5" key="1">
    <citation type="submission" date="2019-03" db="EMBL/GenBank/DDBJ databases">
        <title>Single cell metagenomics reveals metabolic interactions within the superorganism composed of flagellate Streblomastix strix and complex community of Bacteroidetes bacteria on its surface.</title>
        <authorList>
            <person name="Treitli S.C."/>
            <person name="Kolisko M."/>
            <person name="Husnik F."/>
            <person name="Keeling P."/>
            <person name="Hampl V."/>
        </authorList>
    </citation>
    <scope>NUCLEOTIDE SEQUENCE [LARGE SCALE GENOMIC DNA]</scope>
    <source>
        <strain evidence="4">ST1C</strain>
    </source>
</reference>